<reference evidence="2 3" key="1">
    <citation type="journal article" date="2008" name="Virology">
        <title>Genome sequence of the lytic bacteriophage P1201 from Corynebacterium glutamicum NCHU 87078: Evolutionary relationships to phages from Corynebacterineae.</title>
        <authorList>
            <person name="Chen C.L."/>
            <person name="Pan T.Y."/>
            <person name="Kan S.C."/>
            <person name="Kuan Y.C."/>
            <person name="Hong L.Y."/>
            <person name="Chiu K.R."/>
            <person name="Sheu C.S."/>
            <person name="Yang J.S."/>
            <person name="Hsu W.H."/>
            <person name="Hu H.Y."/>
        </authorList>
    </citation>
    <scope>NUCLEOTIDE SEQUENCE</scope>
</reference>
<feature type="region of interest" description="Disordered" evidence="1">
    <location>
        <begin position="30"/>
        <end position="49"/>
    </location>
</feature>
<evidence type="ECO:0000256" key="1">
    <source>
        <dbReference type="SAM" id="MobiDB-lite"/>
    </source>
</evidence>
<dbReference type="Proteomes" id="UP000002414">
    <property type="component" value="Segment"/>
</dbReference>
<protein>
    <submittedName>
        <fullName evidence="2">Gp39</fullName>
    </submittedName>
</protein>
<dbReference type="EMBL" id="DQ499600">
    <property type="protein sequence ID" value="ABF57493.1"/>
    <property type="molecule type" value="Genomic_DNA"/>
</dbReference>
<keyword evidence="3" id="KW-1185">Reference proteome</keyword>
<evidence type="ECO:0000313" key="3">
    <source>
        <dbReference type="Proteomes" id="UP000002414"/>
    </source>
</evidence>
<name>A7IYB0_9CAUD</name>
<dbReference type="RefSeq" id="YP_001468941.1">
    <property type="nucleotide sequence ID" value="NC_009816.1"/>
</dbReference>
<accession>A7IYB0</accession>
<organism evidence="2 3">
    <name type="scientific">Corynebacterium phage P1201</name>
    <dbReference type="NCBI Taxonomy" id="384848"/>
    <lineage>
        <taxon>Viruses</taxon>
        <taxon>Duplodnaviria</taxon>
        <taxon>Heunggongvirae</taxon>
        <taxon>Uroviricota</taxon>
        <taxon>Caudoviricetes</taxon>
        <taxon>Zierdtviridae</taxon>
        <taxon>Toshachvirinae</taxon>
        <taxon>Chunghsingvirus</taxon>
        <taxon>Chunghsingvirus P1201</taxon>
        <taxon>Corynebacterium virus P1201</taxon>
    </lineage>
</organism>
<dbReference type="KEGG" id="vg:5745516"/>
<sequence>MAYKKLNKKANQAFTAEDLAHIEEGISEASKIQAPAEGTPEELGNGRATTSKLWSAKTISDFVKAEVAKATGA</sequence>
<proteinExistence type="predicted"/>
<evidence type="ECO:0000313" key="2">
    <source>
        <dbReference type="EMBL" id="ABF57493.1"/>
    </source>
</evidence>
<dbReference type="GeneID" id="5745516"/>